<sequence>MQEEGVRRLQQKLLPALASQGAKKAAIKARDVVSISLWVQRPRAVEMALKFKEKDKVLGLDGGKQQNSQVISSLPKALRRLLEAPEEVSDVSEVSESFKKEIHHFRGKMMEAFRIFADAMQREPDAAETRELCDRMARLCLLLRPSETIDAEEGRKERLKGFLGQMGLKGPAMGRMLTHFKCHLSTSRRLLQEALQEHEGTKKPQAKNKKGGATVVTEAPAPSPTAGDPRAAPVVAPLR</sequence>
<organism evidence="2 3">
    <name type="scientific">Effrenium voratum</name>
    <dbReference type="NCBI Taxonomy" id="2562239"/>
    <lineage>
        <taxon>Eukaryota</taxon>
        <taxon>Sar</taxon>
        <taxon>Alveolata</taxon>
        <taxon>Dinophyceae</taxon>
        <taxon>Suessiales</taxon>
        <taxon>Symbiodiniaceae</taxon>
        <taxon>Effrenium</taxon>
    </lineage>
</organism>
<proteinExistence type="predicted"/>
<accession>A0AA36I5S5</accession>
<feature type="region of interest" description="Disordered" evidence="1">
    <location>
        <begin position="196"/>
        <end position="239"/>
    </location>
</feature>
<name>A0AA36I5S5_9DINO</name>
<gene>
    <name evidence="2" type="ORF">EVOR1521_LOCUS9213</name>
</gene>
<keyword evidence="3" id="KW-1185">Reference proteome</keyword>
<evidence type="ECO:0000313" key="3">
    <source>
        <dbReference type="Proteomes" id="UP001178507"/>
    </source>
</evidence>
<protein>
    <submittedName>
        <fullName evidence="2">Uncharacterized protein</fullName>
    </submittedName>
</protein>
<evidence type="ECO:0000313" key="2">
    <source>
        <dbReference type="EMBL" id="CAJ1381567.1"/>
    </source>
</evidence>
<comment type="caution">
    <text evidence="2">The sequence shown here is derived from an EMBL/GenBank/DDBJ whole genome shotgun (WGS) entry which is preliminary data.</text>
</comment>
<evidence type="ECO:0000256" key="1">
    <source>
        <dbReference type="SAM" id="MobiDB-lite"/>
    </source>
</evidence>
<dbReference type="EMBL" id="CAUJNA010000821">
    <property type="protein sequence ID" value="CAJ1381567.1"/>
    <property type="molecule type" value="Genomic_DNA"/>
</dbReference>
<dbReference type="Proteomes" id="UP001178507">
    <property type="component" value="Unassembled WGS sequence"/>
</dbReference>
<dbReference type="AlphaFoldDB" id="A0AA36I5S5"/>
<reference evidence="2" key="1">
    <citation type="submission" date="2023-08" db="EMBL/GenBank/DDBJ databases">
        <authorList>
            <person name="Chen Y."/>
            <person name="Shah S."/>
            <person name="Dougan E. K."/>
            <person name="Thang M."/>
            <person name="Chan C."/>
        </authorList>
    </citation>
    <scope>NUCLEOTIDE SEQUENCE</scope>
</reference>